<evidence type="ECO:0000313" key="3">
    <source>
        <dbReference type="Proteomes" id="UP001152888"/>
    </source>
</evidence>
<dbReference type="OrthoDB" id="6729021at2759"/>
<feature type="chain" id="PRO_5040168556" evidence="1">
    <location>
        <begin position="21"/>
        <end position="83"/>
    </location>
</feature>
<dbReference type="AlphaFoldDB" id="A0A9P0KG72"/>
<name>A0A9P0KG72_ACAOB</name>
<feature type="signal peptide" evidence="1">
    <location>
        <begin position="1"/>
        <end position="20"/>
    </location>
</feature>
<dbReference type="EMBL" id="CAKOFQ010006794">
    <property type="protein sequence ID" value="CAH1972076.1"/>
    <property type="molecule type" value="Genomic_DNA"/>
</dbReference>
<accession>A0A9P0KG72</accession>
<keyword evidence="3" id="KW-1185">Reference proteome</keyword>
<organism evidence="2 3">
    <name type="scientific">Acanthoscelides obtectus</name>
    <name type="common">Bean weevil</name>
    <name type="synonym">Bruchus obtectus</name>
    <dbReference type="NCBI Taxonomy" id="200917"/>
    <lineage>
        <taxon>Eukaryota</taxon>
        <taxon>Metazoa</taxon>
        <taxon>Ecdysozoa</taxon>
        <taxon>Arthropoda</taxon>
        <taxon>Hexapoda</taxon>
        <taxon>Insecta</taxon>
        <taxon>Pterygota</taxon>
        <taxon>Neoptera</taxon>
        <taxon>Endopterygota</taxon>
        <taxon>Coleoptera</taxon>
        <taxon>Polyphaga</taxon>
        <taxon>Cucujiformia</taxon>
        <taxon>Chrysomeloidea</taxon>
        <taxon>Chrysomelidae</taxon>
        <taxon>Bruchinae</taxon>
        <taxon>Bruchini</taxon>
        <taxon>Acanthoscelides</taxon>
    </lineage>
</organism>
<evidence type="ECO:0000256" key="1">
    <source>
        <dbReference type="SAM" id="SignalP"/>
    </source>
</evidence>
<dbReference type="Proteomes" id="UP001152888">
    <property type="component" value="Unassembled WGS sequence"/>
</dbReference>
<protein>
    <submittedName>
        <fullName evidence="2">Uncharacterized protein</fullName>
    </submittedName>
</protein>
<evidence type="ECO:0000313" key="2">
    <source>
        <dbReference type="EMBL" id="CAH1972076.1"/>
    </source>
</evidence>
<comment type="caution">
    <text evidence="2">The sequence shown here is derived from an EMBL/GenBank/DDBJ whole genome shotgun (WGS) entry which is preliminary data.</text>
</comment>
<reference evidence="2" key="1">
    <citation type="submission" date="2022-03" db="EMBL/GenBank/DDBJ databases">
        <authorList>
            <person name="Sayadi A."/>
        </authorList>
    </citation>
    <scope>NUCLEOTIDE SEQUENCE</scope>
</reference>
<keyword evidence="1" id="KW-0732">Signal</keyword>
<sequence>MKSIIVLIFVAITVVGLVNAECIVDECVKSCQQKEYSSGQCTNRYGLDRCVCIGGHHNNDCETYCHEIGRQGGTEWYGKCICA</sequence>
<proteinExistence type="predicted"/>
<gene>
    <name evidence="2" type="ORF">ACAOBT_LOCUS9799</name>
</gene>